<feature type="region of interest" description="Disordered" evidence="4">
    <location>
        <begin position="749"/>
        <end position="777"/>
    </location>
</feature>
<dbReference type="InterPro" id="IPR015943">
    <property type="entry name" value="WD40/YVTN_repeat-like_dom_sf"/>
</dbReference>
<feature type="region of interest" description="Disordered" evidence="4">
    <location>
        <begin position="294"/>
        <end position="343"/>
    </location>
</feature>
<dbReference type="InterPro" id="IPR020472">
    <property type="entry name" value="WD40_PAC1"/>
</dbReference>
<evidence type="ECO:0008006" key="7">
    <source>
        <dbReference type="Google" id="ProtNLM"/>
    </source>
</evidence>
<feature type="compositionally biased region" description="Polar residues" evidence="4">
    <location>
        <begin position="749"/>
        <end position="770"/>
    </location>
</feature>
<feature type="repeat" description="WD" evidence="3">
    <location>
        <begin position="635"/>
        <end position="669"/>
    </location>
</feature>
<feature type="compositionally biased region" description="Polar residues" evidence="4">
    <location>
        <begin position="402"/>
        <end position="411"/>
    </location>
</feature>
<dbReference type="SUPFAM" id="SSF50978">
    <property type="entry name" value="WD40 repeat-like"/>
    <property type="match status" value="1"/>
</dbReference>
<keyword evidence="1 3" id="KW-0853">WD repeat</keyword>
<dbReference type="PROSITE" id="PS50294">
    <property type="entry name" value="WD_REPEATS_REGION"/>
    <property type="match status" value="3"/>
</dbReference>
<dbReference type="EMBL" id="HBHQ01025084">
    <property type="protein sequence ID" value="CAD9825075.1"/>
    <property type="molecule type" value="Transcribed_RNA"/>
</dbReference>
<dbReference type="InterPro" id="IPR001680">
    <property type="entry name" value="WD40_rpt"/>
</dbReference>
<sequence length="983" mass="108222">MHFSIFKSKWPRNQFFRHLDLYSTANVSSKMTTVENQNQSWDGNASTASIEFFDALDNLDVADDDIIRDVEETDKKLHNASLGQRDDAILGQISFCSTGKGSSYTSGEDKMSPLSVARSTPEPEKEMYAAKDYNVVHETRASAVSLPGNGSNKQRRETFHQQRTASYNEDAANHDLRTKSSLRLEDILGAESESLPGRVNPGESLATLPGALEPSFMATAPRLTLERSTSFDLMEYAERQKLNGTSFSDTRMGADPPTPPIGVPSSDRLASFARMLPAKPSLSSLSVTSMRLKASSNSKRHTEKELAWTTPIEVQVERSDEFTGSDEDSKPSPLSNGSIPQRFVDMEREEIMSALIPSRRDLMANATDNISLGAESDESTYSADPAETTTTESGDGVDKATRSTLAANSQDTHNKKHEGTSSDFRKSMKRSMGIRLKKKTHIPPPHVTSSPGKKGLNAVEFLPCNTVPVKSVQKKTQGSNGFFPLLMTATFQKAHKGPIWRTAFSQDGRFLATGGQDGKVILWRVAPKSKAFHGEKAETYPPWIPRDKVAKTASSSLGKDSQKSDETAPPPTTMGMAPEIGMEIEIISREPERVYSEHRGDVIDFSWSHSGFLLSASVDKTVRLWHVSKSESLHVFQHADLVTSVDFHPTQDRYFLSGGFDRKLRVWSIPDGRVKDWAQTPEAITSARYTPSGKFAVAGLFHGQVYFYGAEGLAYYTQIASKNRHGAKSMGTKVTGLAFLHTANSGVSDLAGSPSTSPTGADSTDPSTKNARSEQRRSIWSAASRFAPGKGNKRVRFTEQMLVSTNDSRLRLFGLNDYCMVRKYKGGKNNSMQIRASLSESGDYIVSGSENGRVYIWNTATKNQPLNLNITGMNKYDRSKTYESFEATRGPLPIITDASFIPGDVFKEAILTSGLFPSLSTLDHVPEDWSSSCILTTDYDGNIRVFLRKKCLDNVFRAAGPEGYKHRDSENDCGVDNHGVPMD</sequence>
<protein>
    <recommendedName>
        <fullName evidence="7">WD40 repeat-like protein</fullName>
    </recommendedName>
</protein>
<name>A0A6T7JLR4_9STRA</name>
<reference evidence="6" key="1">
    <citation type="submission" date="2021-01" db="EMBL/GenBank/DDBJ databases">
        <authorList>
            <person name="Corre E."/>
            <person name="Pelletier E."/>
            <person name="Niang G."/>
            <person name="Scheremetjew M."/>
            <person name="Finn R."/>
            <person name="Kale V."/>
            <person name="Holt S."/>
            <person name="Cochrane G."/>
            <person name="Meng A."/>
            <person name="Brown T."/>
            <person name="Cohen L."/>
        </authorList>
    </citation>
    <scope>NUCLEOTIDE SEQUENCE</scope>
    <source>
        <strain evidence="6">CCMP2084</strain>
    </source>
</reference>
<feature type="repeat" description="WD" evidence="3">
    <location>
        <begin position="837"/>
        <end position="867"/>
    </location>
</feature>
<feature type="region of interest" description="Disordered" evidence="4">
    <location>
        <begin position="101"/>
        <end position="123"/>
    </location>
</feature>
<gene>
    <name evidence="5" type="ORF">ASEP1449_LOCUS16909</name>
    <name evidence="6" type="ORF">ASEP1449_LOCUS16910</name>
</gene>
<evidence type="ECO:0000256" key="2">
    <source>
        <dbReference type="ARBA" id="ARBA00022737"/>
    </source>
</evidence>
<dbReference type="SMART" id="SM00320">
    <property type="entry name" value="WD40"/>
    <property type="match status" value="5"/>
</dbReference>
<keyword evidence="2" id="KW-0677">Repeat</keyword>
<feature type="repeat" description="WD" evidence="3">
    <location>
        <begin position="595"/>
        <end position="635"/>
    </location>
</feature>
<feature type="compositionally biased region" description="Polar residues" evidence="4">
    <location>
        <begin position="379"/>
        <end position="393"/>
    </location>
</feature>
<feature type="compositionally biased region" description="Basic and acidic residues" evidence="4">
    <location>
        <begin position="417"/>
        <end position="426"/>
    </location>
</feature>
<accession>A0A6T7JLR4</accession>
<feature type="region of interest" description="Disordered" evidence="4">
    <location>
        <begin position="143"/>
        <end position="164"/>
    </location>
</feature>
<dbReference type="InterPro" id="IPR040324">
    <property type="entry name" value="WDR44/Dgr2"/>
</dbReference>
<evidence type="ECO:0000256" key="4">
    <source>
        <dbReference type="SAM" id="MobiDB-lite"/>
    </source>
</evidence>
<evidence type="ECO:0000256" key="1">
    <source>
        <dbReference type="ARBA" id="ARBA00022574"/>
    </source>
</evidence>
<evidence type="ECO:0000313" key="5">
    <source>
        <dbReference type="EMBL" id="CAD9825075.1"/>
    </source>
</evidence>
<feature type="repeat" description="WD" evidence="3">
    <location>
        <begin position="492"/>
        <end position="525"/>
    </location>
</feature>
<dbReference type="PRINTS" id="PR00320">
    <property type="entry name" value="GPROTEINBRPT"/>
</dbReference>
<dbReference type="PANTHER" id="PTHR14221:SF0">
    <property type="entry name" value="WD REPEAT-CONTAINING PROTEIN 44"/>
    <property type="match status" value="1"/>
</dbReference>
<dbReference type="PANTHER" id="PTHR14221">
    <property type="entry name" value="WD REPEAT DOMAIN 44"/>
    <property type="match status" value="1"/>
</dbReference>
<proteinExistence type="predicted"/>
<dbReference type="AlphaFoldDB" id="A0A6T7JLR4"/>
<feature type="region of interest" description="Disordered" evidence="4">
    <location>
        <begin position="551"/>
        <end position="577"/>
    </location>
</feature>
<dbReference type="InterPro" id="IPR036322">
    <property type="entry name" value="WD40_repeat_dom_sf"/>
</dbReference>
<dbReference type="EMBL" id="HBHQ01025085">
    <property type="protein sequence ID" value="CAD9825076.1"/>
    <property type="molecule type" value="Transcribed_RNA"/>
</dbReference>
<dbReference type="Pfam" id="PF00400">
    <property type="entry name" value="WD40"/>
    <property type="match status" value="4"/>
</dbReference>
<evidence type="ECO:0000256" key="3">
    <source>
        <dbReference type="PROSITE-ProRule" id="PRU00221"/>
    </source>
</evidence>
<dbReference type="Gene3D" id="2.130.10.10">
    <property type="entry name" value="YVTN repeat-like/Quinoprotein amine dehydrogenase"/>
    <property type="match status" value="1"/>
</dbReference>
<evidence type="ECO:0000313" key="6">
    <source>
        <dbReference type="EMBL" id="CAD9825076.1"/>
    </source>
</evidence>
<dbReference type="PROSITE" id="PS50082">
    <property type="entry name" value="WD_REPEATS_2"/>
    <property type="match status" value="4"/>
</dbReference>
<organism evidence="6">
    <name type="scientific">Attheya septentrionalis</name>
    <dbReference type="NCBI Taxonomy" id="420275"/>
    <lineage>
        <taxon>Eukaryota</taxon>
        <taxon>Sar</taxon>
        <taxon>Stramenopiles</taxon>
        <taxon>Ochrophyta</taxon>
        <taxon>Bacillariophyta</taxon>
        <taxon>Coscinodiscophyceae</taxon>
        <taxon>Chaetocerotophycidae</taxon>
        <taxon>Chaetocerotales</taxon>
        <taxon>Attheyaceae</taxon>
        <taxon>Attheya</taxon>
    </lineage>
</organism>
<feature type="region of interest" description="Disordered" evidence="4">
    <location>
        <begin position="373"/>
        <end position="427"/>
    </location>
</feature>